<dbReference type="PROSITE" id="PS51257">
    <property type="entry name" value="PROKAR_LIPOPROTEIN"/>
    <property type="match status" value="1"/>
</dbReference>
<gene>
    <name evidence="2" type="ORF">EV675_1254</name>
</gene>
<evidence type="ECO:0008006" key="4">
    <source>
        <dbReference type="Google" id="ProtNLM"/>
    </source>
</evidence>
<dbReference type="EMBL" id="SGXC01000001">
    <property type="protein sequence ID" value="RZS85231.1"/>
    <property type="molecule type" value="Genomic_DNA"/>
</dbReference>
<evidence type="ECO:0000313" key="2">
    <source>
        <dbReference type="EMBL" id="RZS85231.1"/>
    </source>
</evidence>
<feature type="signal peptide" evidence="1">
    <location>
        <begin position="1"/>
        <end position="20"/>
    </location>
</feature>
<dbReference type="AlphaFoldDB" id="A0A4Q7NJI4"/>
<reference evidence="2 3" key="1">
    <citation type="submission" date="2019-02" db="EMBL/GenBank/DDBJ databases">
        <title>Genomic Encyclopedia of Type Strains, Phase IV (KMG-IV): sequencing the most valuable type-strain genomes for metagenomic binning, comparative biology and taxonomic classification.</title>
        <authorList>
            <person name="Goeker M."/>
        </authorList>
    </citation>
    <scope>NUCLEOTIDE SEQUENCE [LARGE SCALE GENOMIC DNA]</scope>
    <source>
        <strain evidence="2 3">K24</strain>
    </source>
</reference>
<keyword evidence="1" id="KW-0732">Signal</keyword>
<keyword evidence="3" id="KW-1185">Reference proteome</keyword>
<dbReference type="Proteomes" id="UP000292445">
    <property type="component" value="Unassembled WGS sequence"/>
</dbReference>
<feature type="chain" id="PRO_5020744882" description="Lipoprotein" evidence="1">
    <location>
        <begin position="21"/>
        <end position="249"/>
    </location>
</feature>
<evidence type="ECO:0000256" key="1">
    <source>
        <dbReference type="SAM" id="SignalP"/>
    </source>
</evidence>
<accession>A0A4Q7NJI4</accession>
<protein>
    <recommendedName>
        <fullName evidence="4">Lipoprotein</fullName>
    </recommendedName>
</protein>
<dbReference type="OrthoDB" id="8685069at2"/>
<sequence length="249" mass="25106">MNKIRTAAAAALLGLLAACGGGGDGGGGTPVVNANAEGFWDGVTGEGDPLALLVTDDGKLWGFHLARSSGLAMILGTGSTQAQNYTANGKIFVSTSAGNAFSLNSTVQEKKTLQGNMSGGAAFSFKLDYDSSYEEKASLDDIKGTWVVESSSTFTTTISETGALTGYVAASGGRCDFSGSVTPHASKNYFRTTITFAGNCARPYAGTSTSGFALVQPAEAGEEASMLAASAPADGSFIFPLVGVRASGG</sequence>
<organism evidence="2 3">
    <name type="scientific">Pigmentiphaga kullae</name>
    <dbReference type="NCBI Taxonomy" id="151784"/>
    <lineage>
        <taxon>Bacteria</taxon>
        <taxon>Pseudomonadati</taxon>
        <taxon>Pseudomonadota</taxon>
        <taxon>Betaproteobacteria</taxon>
        <taxon>Burkholderiales</taxon>
        <taxon>Alcaligenaceae</taxon>
        <taxon>Pigmentiphaga</taxon>
    </lineage>
</organism>
<evidence type="ECO:0000313" key="3">
    <source>
        <dbReference type="Proteomes" id="UP000292445"/>
    </source>
</evidence>
<proteinExistence type="predicted"/>
<comment type="caution">
    <text evidence="2">The sequence shown here is derived from an EMBL/GenBank/DDBJ whole genome shotgun (WGS) entry which is preliminary data.</text>
</comment>
<name>A0A4Q7NJI4_9BURK</name>
<dbReference type="RefSeq" id="WP_130356480.1">
    <property type="nucleotide sequence ID" value="NZ_SGXC01000001.1"/>
</dbReference>